<organism evidence="1 2">
    <name type="scientific">Treponema brennaborense (strain DSM 12168 / CIP 105900 / DD5/3)</name>
    <dbReference type="NCBI Taxonomy" id="906968"/>
    <lineage>
        <taxon>Bacteria</taxon>
        <taxon>Pseudomonadati</taxon>
        <taxon>Spirochaetota</taxon>
        <taxon>Spirochaetia</taxon>
        <taxon>Spirochaetales</taxon>
        <taxon>Treponemataceae</taxon>
        <taxon>Treponema</taxon>
    </lineage>
</organism>
<dbReference type="HOGENOM" id="CLU_038570_0_0_12"/>
<dbReference type="AlphaFoldDB" id="F4LNM9"/>
<dbReference type="EMBL" id="CP002696">
    <property type="protein sequence ID" value="AEE15883.1"/>
    <property type="molecule type" value="Genomic_DNA"/>
</dbReference>
<dbReference type="RefSeq" id="WP_013757602.1">
    <property type="nucleotide sequence ID" value="NC_015500.1"/>
</dbReference>
<keyword evidence="2" id="KW-1185">Reference proteome</keyword>
<dbReference type="Proteomes" id="UP000006546">
    <property type="component" value="Chromosome"/>
</dbReference>
<accession>F4LNM9</accession>
<dbReference type="KEGG" id="tbe:Trebr_0439"/>
<dbReference type="PANTHER" id="PTHR41244:SF1">
    <property type="entry name" value="GLYCOSYLTRANSFERASE"/>
    <property type="match status" value="1"/>
</dbReference>
<dbReference type="CDD" id="cd11579">
    <property type="entry name" value="Glyco_tran_WbsX"/>
    <property type="match status" value="1"/>
</dbReference>
<dbReference type="PANTHER" id="PTHR41244">
    <property type="entry name" value="RHAMNAN SYNTHESIS F"/>
    <property type="match status" value="1"/>
</dbReference>
<proteinExistence type="predicted"/>
<gene>
    <name evidence="1" type="ordered locus">Trebr_0439</name>
</gene>
<dbReference type="Gene3D" id="3.20.20.80">
    <property type="entry name" value="Glycosidases"/>
    <property type="match status" value="1"/>
</dbReference>
<evidence type="ECO:0000313" key="1">
    <source>
        <dbReference type="EMBL" id="AEE15883.1"/>
    </source>
</evidence>
<protein>
    <submittedName>
        <fullName evidence="1">Uncharacterized protein</fullName>
    </submittedName>
</protein>
<dbReference type="InterPro" id="IPR032719">
    <property type="entry name" value="WbsX"/>
</dbReference>
<dbReference type="eggNOG" id="COG0438">
    <property type="taxonomic scope" value="Bacteria"/>
</dbReference>
<dbReference type="STRING" id="906968.Trebr_0439"/>
<dbReference type="Pfam" id="PF14307">
    <property type="entry name" value="Glyco_tran_WbsX"/>
    <property type="match status" value="1"/>
</dbReference>
<reference evidence="2" key="1">
    <citation type="submission" date="2011-04" db="EMBL/GenBank/DDBJ databases">
        <title>The complete genome of Treponema brennaborense DSM 12168.</title>
        <authorList>
            <person name="Lucas S."/>
            <person name="Han J."/>
            <person name="Lapidus A."/>
            <person name="Bruce D."/>
            <person name="Goodwin L."/>
            <person name="Pitluck S."/>
            <person name="Peters L."/>
            <person name="Kyrpides N."/>
            <person name="Mavromatis K."/>
            <person name="Ivanova N."/>
            <person name="Mikhailova N."/>
            <person name="Pagani I."/>
            <person name="Teshima H."/>
            <person name="Detter J.C."/>
            <person name="Tapia R."/>
            <person name="Han C."/>
            <person name="Land M."/>
            <person name="Hauser L."/>
            <person name="Markowitz V."/>
            <person name="Cheng J.-F."/>
            <person name="Hugenholtz P."/>
            <person name="Woyke T."/>
            <person name="Wu D."/>
            <person name="Gronow S."/>
            <person name="Wellnitz S."/>
            <person name="Brambilla E."/>
            <person name="Klenk H.-P."/>
            <person name="Eisen J.A."/>
        </authorList>
    </citation>
    <scope>NUCLEOTIDE SEQUENCE [LARGE SCALE GENOMIC DNA]</scope>
    <source>
        <strain evidence="2">DSM 12168 / CIP 105900 / DD5/3</strain>
    </source>
</reference>
<sequence length="376" mass="45350">MKKTKLIAIYFPQFHQTPENDEWWGKGFSDWNLVKNAAPLFPGHYQPRVPIDGYYDPREVAVLKRQALLAQKYGIDGFMFYHYWFDGKLMLEKPMEMLLAYKEINIPFFISWANESWTRKWLGHNEILLEQKHSVDRNLWKKHFEYLVPFFKDERYVKIDNKPVLSIYNPELIKKTKEMFHLWNELAIENGFEGIHFMAIKNFDFPNPSFLENYDSLLKFQPREANTSNKNPNRQKIHSIKFLRLLPEKLRLFIGDIKRTHSKYVILSSNKIWDYLLKNACVNDYPMFPNLKIFESAFWGWDNTPRYRNRATIFSELTRFEKRKYFSDLYKKVSNSDSEFIFFNAWNEWSEGAYLEPDDKYGFENLEIIYEVLNSN</sequence>
<name>F4LNM9_TREBD</name>
<evidence type="ECO:0000313" key="2">
    <source>
        <dbReference type="Proteomes" id="UP000006546"/>
    </source>
</evidence>
<dbReference type="OrthoDB" id="9816424at2"/>